<proteinExistence type="predicted"/>
<dbReference type="AlphaFoldDB" id="A0AAD9UH35"/>
<keyword evidence="2" id="KW-1185">Reference proteome</keyword>
<reference evidence="1" key="1">
    <citation type="journal article" date="2023" name="Mol. Biol. Evol.">
        <title>Third-Generation Sequencing Reveals the Adaptive Role of the Epigenome in Three Deep-Sea Polychaetes.</title>
        <authorList>
            <person name="Perez M."/>
            <person name="Aroh O."/>
            <person name="Sun Y."/>
            <person name="Lan Y."/>
            <person name="Juniper S.K."/>
            <person name="Young C.R."/>
            <person name="Angers B."/>
            <person name="Qian P.Y."/>
        </authorList>
    </citation>
    <scope>NUCLEOTIDE SEQUENCE</scope>
    <source>
        <strain evidence="1">R07B-5</strain>
    </source>
</reference>
<gene>
    <name evidence="1" type="ORF">NP493_114g04041</name>
</gene>
<organism evidence="1 2">
    <name type="scientific">Ridgeia piscesae</name>
    <name type="common">Tubeworm</name>
    <dbReference type="NCBI Taxonomy" id="27915"/>
    <lineage>
        <taxon>Eukaryota</taxon>
        <taxon>Metazoa</taxon>
        <taxon>Spiralia</taxon>
        <taxon>Lophotrochozoa</taxon>
        <taxon>Annelida</taxon>
        <taxon>Polychaeta</taxon>
        <taxon>Sedentaria</taxon>
        <taxon>Canalipalpata</taxon>
        <taxon>Sabellida</taxon>
        <taxon>Siboglinidae</taxon>
        <taxon>Ridgeia</taxon>
    </lineage>
</organism>
<sequence length="221" mass="24587">MRCSIPAGCRPVIEVVQVHRSYSAVLESKNWASHWPRAIEELSIESVVRRAASSVRHTWLGQPLWLASGWRREGVTPGQHQRDGTGRLALTGRAAVRRSSPRRSMREGKRRFFHPADEGHTALSIMKSEPLAVLAAGLLILSCLVTGECLLCKRGDCRMGSVWSEVRRGQLSSVCGGYGPTFLPSVGDSLTQSVTYSRRQAENAVTVQRRYRVWHPTAEQI</sequence>
<dbReference type="Proteomes" id="UP001209878">
    <property type="component" value="Unassembled WGS sequence"/>
</dbReference>
<evidence type="ECO:0000313" key="2">
    <source>
        <dbReference type="Proteomes" id="UP001209878"/>
    </source>
</evidence>
<comment type="caution">
    <text evidence="1">The sequence shown here is derived from an EMBL/GenBank/DDBJ whole genome shotgun (WGS) entry which is preliminary data.</text>
</comment>
<dbReference type="EMBL" id="JAODUO010000113">
    <property type="protein sequence ID" value="KAK2189160.1"/>
    <property type="molecule type" value="Genomic_DNA"/>
</dbReference>
<evidence type="ECO:0000313" key="1">
    <source>
        <dbReference type="EMBL" id="KAK2189160.1"/>
    </source>
</evidence>
<accession>A0AAD9UH35</accession>
<name>A0AAD9UH35_RIDPI</name>
<protein>
    <submittedName>
        <fullName evidence="1">Uncharacterized protein</fullName>
    </submittedName>
</protein>